<accession>A0A9P6E893</accession>
<comment type="caution">
    <text evidence="3">The sequence shown here is derived from an EMBL/GenBank/DDBJ whole genome shotgun (WGS) entry which is preliminary data.</text>
</comment>
<feature type="compositionally biased region" description="Low complexity" evidence="1">
    <location>
        <begin position="20"/>
        <end position="41"/>
    </location>
</feature>
<proteinExistence type="predicted"/>
<organism evidence="3 4">
    <name type="scientific">Crepidotus variabilis</name>
    <dbReference type="NCBI Taxonomy" id="179855"/>
    <lineage>
        <taxon>Eukaryota</taxon>
        <taxon>Fungi</taxon>
        <taxon>Dikarya</taxon>
        <taxon>Basidiomycota</taxon>
        <taxon>Agaricomycotina</taxon>
        <taxon>Agaricomycetes</taxon>
        <taxon>Agaricomycetidae</taxon>
        <taxon>Agaricales</taxon>
        <taxon>Agaricineae</taxon>
        <taxon>Crepidotaceae</taxon>
        <taxon>Crepidotus</taxon>
    </lineage>
</organism>
<keyword evidence="2" id="KW-0812">Transmembrane</keyword>
<protein>
    <submittedName>
        <fullName evidence="3">Uncharacterized protein</fullName>
    </submittedName>
</protein>
<evidence type="ECO:0000313" key="3">
    <source>
        <dbReference type="EMBL" id="KAF9524332.1"/>
    </source>
</evidence>
<feature type="region of interest" description="Disordered" evidence="1">
    <location>
        <begin position="1"/>
        <end position="47"/>
    </location>
</feature>
<gene>
    <name evidence="3" type="ORF">CPB83DRAFT_861400</name>
</gene>
<dbReference type="Proteomes" id="UP000807306">
    <property type="component" value="Unassembled WGS sequence"/>
</dbReference>
<keyword evidence="2" id="KW-0472">Membrane</keyword>
<name>A0A9P6E893_9AGAR</name>
<reference evidence="3" key="1">
    <citation type="submission" date="2020-11" db="EMBL/GenBank/DDBJ databases">
        <authorList>
            <consortium name="DOE Joint Genome Institute"/>
            <person name="Ahrendt S."/>
            <person name="Riley R."/>
            <person name="Andreopoulos W."/>
            <person name="Labutti K."/>
            <person name="Pangilinan J."/>
            <person name="Ruiz-Duenas F.J."/>
            <person name="Barrasa J.M."/>
            <person name="Sanchez-Garcia M."/>
            <person name="Camarero S."/>
            <person name="Miyauchi S."/>
            <person name="Serrano A."/>
            <person name="Linde D."/>
            <person name="Babiker R."/>
            <person name="Drula E."/>
            <person name="Ayuso-Fernandez I."/>
            <person name="Pacheco R."/>
            <person name="Padilla G."/>
            <person name="Ferreira P."/>
            <person name="Barriuso J."/>
            <person name="Kellner H."/>
            <person name="Castanera R."/>
            <person name="Alfaro M."/>
            <person name="Ramirez L."/>
            <person name="Pisabarro A.G."/>
            <person name="Kuo A."/>
            <person name="Tritt A."/>
            <person name="Lipzen A."/>
            <person name="He G."/>
            <person name="Yan M."/>
            <person name="Ng V."/>
            <person name="Cullen D."/>
            <person name="Martin F."/>
            <person name="Rosso M.-N."/>
            <person name="Henrissat B."/>
            <person name="Hibbett D."/>
            <person name="Martinez A.T."/>
            <person name="Grigoriev I.V."/>
        </authorList>
    </citation>
    <scope>NUCLEOTIDE SEQUENCE</scope>
    <source>
        <strain evidence="3">CBS 506.95</strain>
    </source>
</reference>
<keyword evidence="4" id="KW-1185">Reference proteome</keyword>
<evidence type="ECO:0000256" key="1">
    <source>
        <dbReference type="SAM" id="MobiDB-lite"/>
    </source>
</evidence>
<dbReference type="AlphaFoldDB" id="A0A9P6E893"/>
<sequence>MTKSNSSTPRRHTNLDGRDPSSYGSSPPPYSAASSQSSRTSGSRDRASFYQNNSGYGSLTSSHPRLISITSVETTRNVDVPKDEFGWLKAVLLATLCLAAGYVLCTCINAAAARELESRILDWNMGEVLRQVDLEHWKLEHERFEDDRRRFKEEEERRLKALTWDGLSGDHTCSRYGTRQYRATLSHTPLGLNECYKKPIEIHGKEVLPQYCDVQGPCGHVVGHWDVSFDEGSCTPWWSGIDDKGCDRGTRKHRYEAKLMNLHTYDNWEALCTSTPATIYGVTYEGATSCFSSIWGKYGVWLVDDSRCL</sequence>
<dbReference type="OrthoDB" id="3153758at2759"/>
<keyword evidence="2" id="KW-1133">Transmembrane helix</keyword>
<evidence type="ECO:0000313" key="4">
    <source>
        <dbReference type="Proteomes" id="UP000807306"/>
    </source>
</evidence>
<dbReference type="EMBL" id="MU157900">
    <property type="protein sequence ID" value="KAF9524332.1"/>
    <property type="molecule type" value="Genomic_DNA"/>
</dbReference>
<feature type="transmembrane region" description="Helical" evidence="2">
    <location>
        <begin position="90"/>
        <end position="112"/>
    </location>
</feature>
<evidence type="ECO:0000256" key="2">
    <source>
        <dbReference type="SAM" id="Phobius"/>
    </source>
</evidence>